<feature type="region of interest" description="Disordered" evidence="14">
    <location>
        <begin position="1"/>
        <end position="21"/>
    </location>
</feature>
<dbReference type="GO" id="GO:0039704">
    <property type="term" value="P:viral translational shunt"/>
    <property type="evidence" value="ECO:0007669"/>
    <property type="project" value="InterPro"/>
</dbReference>
<name>C3SAV0_9ADEN</name>
<keyword evidence="6" id="KW-1193">Eukaryotic host translation shutoff by virus</keyword>
<dbReference type="GeneID" id="7778922"/>
<evidence type="ECO:0000256" key="14">
    <source>
        <dbReference type="SAM" id="MobiDB-lite"/>
    </source>
</evidence>
<accession>C3SAV0</accession>
<evidence type="ECO:0000256" key="3">
    <source>
        <dbReference type="ARBA" id="ARBA00022553"/>
    </source>
</evidence>
<dbReference type="GO" id="GO:0039657">
    <property type="term" value="P:symbiont-mediated suppression of host gene expression"/>
    <property type="evidence" value="ECO:0007669"/>
    <property type="project" value="UniProtKB-KW"/>
</dbReference>
<dbReference type="InterPro" id="IPR003381">
    <property type="entry name" value="L4"/>
</dbReference>
<keyword evidence="2" id="KW-0488">Methylation</keyword>
<dbReference type="GO" id="GO:0039606">
    <property type="term" value="P:symbiont-mediated suppression of host translation initiation"/>
    <property type="evidence" value="ECO:0007669"/>
    <property type="project" value="UniProtKB-KW"/>
</dbReference>
<dbReference type="GO" id="GO:0003723">
    <property type="term" value="F:RNA binding"/>
    <property type="evidence" value="ECO:0007669"/>
    <property type="project" value="UniProtKB-KW"/>
</dbReference>
<keyword evidence="8" id="KW-0426">Late protein</keyword>
<keyword evidence="4" id="KW-0945">Host-virus interaction</keyword>
<keyword evidence="12" id="KW-1262">Eukaryotic host gene expression shutoff by virus</keyword>
<organism evidence="15 16">
    <name type="scientific">Murine adenovirus 3</name>
    <dbReference type="NCBI Taxonomy" id="573199"/>
    <lineage>
        <taxon>Viruses</taxon>
        <taxon>Varidnaviria</taxon>
        <taxon>Bamfordvirae</taxon>
        <taxon>Preplasmiviricota</taxon>
        <taxon>Polisuviricotina</taxon>
        <taxon>Pharingeaviricetes</taxon>
        <taxon>Rowavirales</taxon>
        <taxon>Adenoviridae</taxon>
        <taxon>Mastadenovirus</taxon>
        <taxon>Mastadenovirus cordis</taxon>
        <taxon>Murine mastadenovirus C</taxon>
    </lineage>
</organism>
<dbReference type="Proteomes" id="UP000141842">
    <property type="component" value="Segment"/>
</dbReference>
<evidence type="ECO:0000256" key="7">
    <source>
        <dbReference type="ARBA" id="ARBA00022884"/>
    </source>
</evidence>
<keyword evidence="13" id="KW-1075">Inhibition of eukaryotic host translation factors by virus</keyword>
<feature type="compositionally biased region" description="Basic and acidic residues" evidence="14">
    <location>
        <begin position="1"/>
        <end position="15"/>
    </location>
</feature>
<evidence type="ECO:0000313" key="15">
    <source>
        <dbReference type="EMBL" id="ACJ14520.1"/>
    </source>
</evidence>
<proteinExistence type="predicted"/>
<protein>
    <submittedName>
        <fullName evidence="15">100k</fullName>
    </submittedName>
</protein>
<evidence type="ECO:0000256" key="10">
    <source>
        <dbReference type="ARBA" id="ARBA00023186"/>
    </source>
</evidence>
<evidence type="ECO:0000256" key="1">
    <source>
        <dbReference type="ARBA" id="ARBA00022448"/>
    </source>
</evidence>
<evidence type="ECO:0000256" key="6">
    <source>
        <dbReference type="ARBA" id="ARBA00022809"/>
    </source>
</evidence>
<sequence>MSEVTDKHDEAEASKDPVSGSSYMSAECLLTHIHRQGRILREALNADTGNSEWDPTCVSNLLEKSLFTRSCKDTAKIQKQANGAMNPDPRLNFYPAFMVPEVLATYHPFFINHRIPISCRANRPHADKKWHLRDGAGLPDIVTVQEQPRFFESLREADAPQTTASVPESEGDGALIELAGDSPRLAVMKRCLSVTHAAYPAIGLPPKITKVIAEELVYGRENVGSEPEPPVTDDLLQKWLQAKDAKDPAVEEQRKTVTAVALITCQLEVLRSFFSRQDIIRRVGESLHYLFHHGYVKQAIDVSQTDLTHLVTYMGVIHENRVGQSVLHRTLSGEARRDYIRDTIYLFLIYTWQTAMGVWQQCLEESNLSQLRAILHKHLRSLYTERCERILAAELRRLVFPSRLEDSLAQGLPDILHQSIIHNFRSFILERSGILPATSCAFPSDFVPTCFRECPPPLWAHAYLLSLANYFMYHNDLQEDLSGEGLLTAHCRCNLCSPHRSLVLNSALLNEVKCINTFELQGPPDKDGKPSTSFKLTPGLWVSAYLRKFEAKDYHPFVIKYFENSNRQSETPLTACVITQPQIVAQLLAIHDHRREFLKKKGKGVYLDPQTGEELSVGGVDAHFLSDGRKNAKPRENNHTIYGGRRGRVDDGRGQRGERHESTELAGGRRTDSSSANCPKTARGNSKAEERFPELECDCGKLHGEEDPSKMGLSPSTEQVG</sequence>
<keyword evidence="9" id="KW-1190">Host gene expression shutoff by virus</keyword>
<evidence type="ECO:0000256" key="12">
    <source>
        <dbReference type="ARBA" id="ARBA00023247"/>
    </source>
</evidence>
<evidence type="ECO:0000256" key="8">
    <source>
        <dbReference type="ARBA" id="ARBA00022921"/>
    </source>
</evidence>
<reference evidence="15 16" key="1">
    <citation type="journal article" date="2009" name="J. Virol.">
        <title>A novel cardiotropic murine adenovirus representing a distinct species of mastadenoviruses.</title>
        <authorList>
            <person name="Klempa B."/>
            <person name="Kruger D.H."/>
            <person name="Auste B."/>
            <person name="Stanko M."/>
            <person name="Krawczyk A."/>
            <person name="Nickel K.F."/>
            <person name="Uberla K."/>
            <person name="Stang A."/>
        </authorList>
    </citation>
    <scope>NUCLEOTIDE SEQUENCE [LARGE SCALE GENOMIC DNA]</scope>
</reference>
<evidence type="ECO:0000313" key="16">
    <source>
        <dbReference type="Proteomes" id="UP000141842"/>
    </source>
</evidence>
<evidence type="ECO:0000256" key="13">
    <source>
        <dbReference type="ARBA" id="ARBA00023325"/>
    </source>
</evidence>
<feature type="compositionally biased region" description="Basic and acidic residues" evidence="14">
    <location>
        <begin position="626"/>
        <end position="638"/>
    </location>
</feature>
<feature type="region of interest" description="Disordered" evidence="14">
    <location>
        <begin position="626"/>
        <end position="721"/>
    </location>
</feature>
<dbReference type="KEGG" id="vg:7778922"/>
<keyword evidence="10" id="KW-0143">Chaperone</keyword>
<evidence type="ECO:0000256" key="11">
    <source>
        <dbReference type="ARBA" id="ARBA00023200"/>
    </source>
</evidence>
<dbReference type="Pfam" id="PF02438">
    <property type="entry name" value="Adeno_100"/>
    <property type="match status" value="1"/>
</dbReference>
<keyword evidence="16" id="KW-1185">Reference proteome</keyword>
<evidence type="ECO:0000256" key="2">
    <source>
        <dbReference type="ARBA" id="ARBA00022481"/>
    </source>
</evidence>
<keyword evidence="5" id="KW-1155">Translational shunt</keyword>
<evidence type="ECO:0000256" key="9">
    <source>
        <dbReference type="ARBA" id="ARBA00022995"/>
    </source>
</evidence>
<keyword evidence="1" id="KW-0813">Transport</keyword>
<dbReference type="EMBL" id="EU835513">
    <property type="protein sequence ID" value="ACJ14520.1"/>
    <property type="molecule type" value="Genomic_DNA"/>
</dbReference>
<feature type="compositionally biased region" description="Basic and acidic residues" evidence="14">
    <location>
        <begin position="647"/>
        <end position="672"/>
    </location>
</feature>
<keyword evidence="7" id="KW-0694">RNA-binding</keyword>
<dbReference type="RefSeq" id="YP_002822219.1">
    <property type="nucleotide sequence ID" value="NC_012584.1"/>
</dbReference>
<evidence type="ECO:0000256" key="5">
    <source>
        <dbReference type="ARBA" id="ARBA00022586"/>
    </source>
</evidence>
<feature type="compositionally biased region" description="Basic and acidic residues" evidence="14">
    <location>
        <begin position="686"/>
        <end position="709"/>
    </location>
</feature>
<dbReference type="OrthoDB" id="2556at10239"/>
<keyword evidence="3" id="KW-0597">Phosphoprotein</keyword>
<evidence type="ECO:0000256" key="4">
    <source>
        <dbReference type="ARBA" id="ARBA00022581"/>
    </source>
</evidence>
<keyword evidence="11" id="KW-1035">Host cytoplasm</keyword>